<dbReference type="InterPro" id="IPR058548">
    <property type="entry name" value="MlaB-like_STAS"/>
</dbReference>
<reference evidence="3 4" key="1">
    <citation type="journal article" date="2010" name="Stand. Genomic Sci.">
        <title>Complete genome sequence of Streptosporangium roseum type strain (NI 9100).</title>
        <authorList>
            <person name="Nolan M."/>
            <person name="Sikorski J."/>
            <person name="Jando M."/>
            <person name="Lucas S."/>
            <person name="Lapidus A."/>
            <person name="Glavina Del Rio T."/>
            <person name="Chen F."/>
            <person name="Tice H."/>
            <person name="Pitluck S."/>
            <person name="Cheng J.F."/>
            <person name="Chertkov O."/>
            <person name="Sims D."/>
            <person name="Meincke L."/>
            <person name="Brettin T."/>
            <person name="Han C."/>
            <person name="Detter J.C."/>
            <person name="Bruce D."/>
            <person name="Goodwin L."/>
            <person name="Land M."/>
            <person name="Hauser L."/>
            <person name="Chang Y.J."/>
            <person name="Jeffries C.D."/>
            <person name="Ivanova N."/>
            <person name="Mavromatis K."/>
            <person name="Mikhailova N."/>
            <person name="Chen A."/>
            <person name="Palaniappan K."/>
            <person name="Chain P."/>
            <person name="Rohde M."/>
            <person name="Goker M."/>
            <person name="Bristow J."/>
            <person name="Eisen J.A."/>
            <person name="Markowitz V."/>
            <person name="Hugenholtz P."/>
            <person name="Kyrpides N.C."/>
            <person name="Klenk H.P."/>
        </authorList>
    </citation>
    <scope>NUCLEOTIDE SEQUENCE [LARGE SCALE GENOMIC DNA]</scope>
    <source>
        <strain evidence="4">ATCC 12428 / DSM 43021 / JCM 3005 / NI 9100</strain>
    </source>
</reference>
<dbReference type="Proteomes" id="UP000002029">
    <property type="component" value="Chromosome"/>
</dbReference>
<evidence type="ECO:0000313" key="4">
    <source>
        <dbReference type="Proteomes" id="UP000002029"/>
    </source>
</evidence>
<dbReference type="STRING" id="479432.Sros_8735"/>
<feature type="domain" description="STAS" evidence="2">
    <location>
        <begin position="72"/>
        <end position="158"/>
    </location>
</feature>
<dbReference type="EMBL" id="CP001814">
    <property type="protein sequence ID" value="ACZ91371.1"/>
    <property type="molecule type" value="Genomic_DNA"/>
</dbReference>
<organism evidence="3 4">
    <name type="scientific">Streptosporangium roseum (strain ATCC 12428 / DSM 43021 / JCM 3005 / KCTC 9067 / NCIMB 10171 / NRRL 2505 / NI 9100)</name>
    <dbReference type="NCBI Taxonomy" id="479432"/>
    <lineage>
        <taxon>Bacteria</taxon>
        <taxon>Bacillati</taxon>
        <taxon>Actinomycetota</taxon>
        <taxon>Actinomycetes</taxon>
        <taxon>Streptosporangiales</taxon>
        <taxon>Streptosporangiaceae</taxon>
        <taxon>Streptosporangium</taxon>
    </lineage>
</organism>
<feature type="region of interest" description="Disordered" evidence="1">
    <location>
        <begin position="36"/>
        <end position="66"/>
    </location>
</feature>
<dbReference type="AlphaFoldDB" id="D2B5R7"/>
<dbReference type="KEGG" id="sro:Sros_8735"/>
<proteinExistence type="predicted"/>
<dbReference type="SUPFAM" id="SSF52091">
    <property type="entry name" value="SpoIIaa-like"/>
    <property type="match status" value="1"/>
</dbReference>
<dbReference type="InterPro" id="IPR036513">
    <property type="entry name" value="STAS_dom_sf"/>
</dbReference>
<sequence>MRLSASFSLLKATTGTLEVSIVDFRMVTVTIWPEVRPRGPSQAAGPGSSTSGARGPSPHDLHLDLTGPPVRLKVSGDIDRTTRRLWEEALDGLVTQGDDMHIDLAGLTFVDVRGTWLLAQAAHSLPTGKKVFLHHAPYCLRSVLALIGPDSSPIEVET</sequence>
<dbReference type="Pfam" id="PF13466">
    <property type="entry name" value="STAS_2"/>
    <property type="match status" value="1"/>
</dbReference>
<dbReference type="eggNOG" id="COG1366">
    <property type="taxonomic scope" value="Bacteria"/>
</dbReference>
<gene>
    <name evidence="3" type="ordered locus">Sros_8735</name>
</gene>
<protein>
    <recommendedName>
        <fullName evidence="2">STAS domain-containing protein</fullName>
    </recommendedName>
</protein>
<evidence type="ECO:0000259" key="2">
    <source>
        <dbReference type="PROSITE" id="PS50801"/>
    </source>
</evidence>
<accession>D2B5R7</accession>
<evidence type="ECO:0000313" key="3">
    <source>
        <dbReference type="EMBL" id="ACZ91371.1"/>
    </source>
</evidence>
<name>D2B5R7_STRRD</name>
<dbReference type="InterPro" id="IPR002645">
    <property type="entry name" value="STAS_dom"/>
</dbReference>
<keyword evidence="4" id="KW-1185">Reference proteome</keyword>
<evidence type="ECO:0000256" key="1">
    <source>
        <dbReference type="SAM" id="MobiDB-lite"/>
    </source>
</evidence>
<dbReference type="HOGENOM" id="CLU_1668440_0_0_11"/>
<dbReference type="Gene3D" id="3.30.750.24">
    <property type="entry name" value="STAS domain"/>
    <property type="match status" value="1"/>
</dbReference>
<dbReference type="PROSITE" id="PS50801">
    <property type="entry name" value="STAS"/>
    <property type="match status" value="1"/>
</dbReference>